<name>A0A9D1DI97_9FIRM</name>
<dbReference type="InterPro" id="IPR017853">
    <property type="entry name" value="GH"/>
</dbReference>
<dbReference type="Pfam" id="PF00754">
    <property type="entry name" value="F5_F8_type_C"/>
    <property type="match status" value="1"/>
</dbReference>
<keyword evidence="3" id="KW-0732">Signal</keyword>
<reference evidence="7" key="2">
    <citation type="journal article" date="2021" name="PeerJ">
        <title>Extensive microbial diversity within the chicken gut microbiome revealed by metagenomics and culture.</title>
        <authorList>
            <person name="Gilroy R."/>
            <person name="Ravi A."/>
            <person name="Getino M."/>
            <person name="Pursley I."/>
            <person name="Horton D.L."/>
            <person name="Alikhan N.F."/>
            <person name="Baker D."/>
            <person name="Gharbi K."/>
            <person name="Hall N."/>
            <person name="Watson M."/>
            <person name="Adriaenssens E.M."/>
            <person name="Foster-Nyarko E."/>
            <person name="Jarju S."/>
            <person name="Secka A."/>
            <person name="Antonio M."/>
            <person name="Oren A."/>
            <person name="Chaudhuri R.R."/>
            <person name="La Ragione R."/>
            <person name="Hildebrand F."/>
            <person name="Pallen M.J."/>
        </authorList>
    </citation>
    <scope>NUCLEOTIDE SEQUENCE</scope>
    <source>
        <strain evidence="7">ChiBcec15-4380</strain>
    </source>
</reference>
<dbReference type="EC" id="3.2.1.51" evidence="2"/>
<evidence type="ECO:0000256" key="5">
    <source>
        <dbReference type="ARBA" id="ARBA00023295"/>
    </source>
</evidence>
<gene>
    <name evidence="7" type="ORF">IAA53_07380</name>
</gene>
<dbReference type="InterPro" id="IPR008979">
    <property type="entry name" value="Galactose-bd-like_sf"/>
</dbReference>
<dbReference type="GO" id="GO:0004560">
    <property type="term" value="F:alpha-L-fucosidase activity"/>
    <property type="evidence" value="ECO:0007669"/>
    <property type="project" value="InterPro"/>
</dbReference>
<dbReference type="PROSITE" id="PS50022">
    <property type="entry name" value="FA58C_3"/>
    <property type="match status" value="1"/>
</dbReference>
<comment type="similarity">
    <text evidence="1">Belongs to the glycosyl hydrolase 29 family.</text>
</comment>
<organism evidence="7 8">
    <name type="scientific">Candidatus Avoscillospira avicola</name>
    <dbReference type="NCBI Taxonomy" id="2840706"/>
    <lineage>
        <taxon>Bacteria</taxon>
        <taxon>Bacillati</taxon>
        <taxon>Bacillota</taxon>
        <taxon>Clostridia</taxon>
        <taxon>Eubacteriales</taxon>
        <taxon>Oscillospiraceae</taxon>
        <taxon>Oscillospiraceae incertae sedis</taxon>
        <taxon>Candidatus Avoscillospira</taxon>
    </lineage>
</organism>
<dbReference type="GO" id="GO:0005975">
    <property type="term" value="P:carbohydrate metabolic process"/>
    <property type="evidence" value="ECO:0007669"/>
    <property type="project" value="InterPro"/>
</dbReference>
<dbReference type="SUPFAM" id="SSF51445">
    <property type="entry name" value="(Trans)glycosidases"/>
    <property type="match status" value="1"/>
</dbReference>
<evidence type="ECO:0000256" key="2">
    <source>
        <dbReference type="ARBA" id="ARBA00012662"/>
    </source>
</evidence>
<dbReference type="EMBL" id="DVHE01000057">
    <property type="protein sequence ID" value="HIR51091.1"/>
    <property type="molecule type" value="Genomic_DNA"/>
</dbReference>
<keyword evidence="4" id="KW-0378">Hydrolase</keyword>
<accession>A0A9D1DI97</accession>
<dbReference type="SMART" id="SM00812">
    <property type="entry name" value="Alpha_L_fucos"/>
    <property type="match status" value="1"/>
</dbReference>
<dbReference type="SUPFAM" id="SSF49785">
    <property type="entry name" value="Galactose-binding domain-like"/>
    <property type="match status" value="1"/>
</dbReference>
<proteinExistence type="inferred from homology"/>
<dbReference type="Gene3D" id="3.20.20.80">
    <property type="entry name" value="Glycosidases"/>
    <property type="match status" value="1"/>
</dbReference>
<evidence type="ECO:0000259" key="6">
    <source>
        <dbReference type="PROSITE" id="PS50022"/>
    </source>
</evidence>
<evidence type="ECO:0000313" key="8">
    <source>
        <dbReference type="Proteomes" id="UP000824239"/>
    </source>
</evidence>
<dbReference type="Pfam" id="PF01120">
    <property type="entry name" value="Alpha_L_fucos"/>
    <property type="match status" value="1"/>
</dbReference>
<feature type="domain" description="F5/8 type C" evidence="6">
    <location>
        <begin position="513"/>
        <end position="668"/>
    </location>
</feature>
<dbReference type="InterPro" id="IPR000933">
    <property type="entry name" value="Glyco_hydro_29"/>
</dbReference>
<evidence type="ECO:0000313" key="7">
    <source>
        <dbReference type="EMBL" id="HIR51091.1"/>
    </source>
</evidence>
<comment type="caution">
    <text evidence="7">The sequence shown here is derived from an EMBL/GenBank/DDBJ whole genome shotgun (WGS) entry which is preliminary data.</text>
</comment>
<evidence type="ECO:0000256" key="4">
    <source>
        <dbReference type="ARBA" id="ARBA00022801"/>
    </source>
</evidence>
<dbReference type="Proteomes" id="UP000824239">
    <property type="component" value="Unassembled WGS sequence"/>
</dbReference>
<reference evidence="7" key="1">
    <citation type="submission" date="2020-10" db="EMBL/GenBank/DDBJ databases">
        <authorList>
            <person name="Gilroy R."/>
        </authorList>
    </citation>
    <scope>NUCLEOTIDE SEQUENCE</scope>
    <source>
        <strain evidence="7">ChiBcec15-4380</strain>
    </source>
</reference>
<evidence type="ECO:0000256" key="3">
    <source>
        <dbReference type="ARBA" id="ARBA00022729"/>
    </source>
</evidence>
<dbReference type="InterPro" id="IPR000421">
    <property type="entry name" value="FA58C"/>
</dbReference>
<dbReference type="Gene3D" id="2.60.120.260">
    <property type="entry name" value="Galactose-binding domain-like"/>
    <property type="match status" value="1"/>
</dbReference>
<dbReference type="InterPro" id="IPR057739">
    <property type="entry name" value="Glyco_hydro_29_N"/>
</dbReference>
<dbReference type="AlphaFoldDB" id="A0A9D1DI97"/>
<evidence type="ECO:0000256" key="1">
    <source>
        <dbReference type="ARBA" id="ARBA00007951"/>
    </source>
</evidence>
<protein>
    <recommendedName>
        <fullName evidence="2">alpha-L-fucosidase</fullName>
        <ecNumber evidence="2">3.2.1.51</ecNumber>
    </recommendedName>
</protein>
<sequence length="679" mass="74588">MKGIEQTPVSVLIELIQGQAAALPPQVQLPAQDGAPAKTVAVQWDAVDTASLTPGVHTVRAVAPELPELPIQADLLVYANRDHQADNQDSWYRRAKYALYVTFSHNGPLWDGYAVRSDGTLPATFQETLEQFDVERFAEDCREMGVEYVNFTSYHGHMYVIWPSQVVNAHLPGHSTVALTGQQKNRDVVRELIDALHRRGIKLQLYIHSTVGDTFTEEMRQATGWHDPTGYYKRWNDFINDFFDEMAKRYGTDIDSYYIDMITSPDYARRMDVERLRKTLKKYNPQVVLTGNGATDIAVDYGSREDGCMTERFSQHLDDKPAFLDQTVTGISRAWFSSVGAGAESPVKFPPEQLFRYLVLTASANRYGGGLALGATPYADNAVSEQGFEPGVKACLVALGGLIAPVAESIKGTYPSDSYLTPAGMTIRQLPHGFVATQSPDGHFTYIHVLRAPASGDTITLPSPLDGKTFGEAVLLPSGKAARLTQDDNGVTLTLPSGEGWDSLDTVFRLTTASVPEQTPVEETLYTGPILATASDADGSHGAEQALDPDLTTFWGVAAPFKTPDGADKYLQLDLGSVQRVTGLILTPRRDSIRRATLQFHLSSYNVLAGETEESLRPVHTGELPQTVNAKEISFPTVSARYIRVTVPPGWDFQYGDYAVYEDHAYASIGRVQVKVAKP</sequence>
<keyword evidence="5" id="KW-0326">Glycosidase</keyword>